<dbReference type="GO" id="GO:0039694">
    <property type="term" value="P:viral RNA genome replication"/>
    <property type="evidence" value="ECO:0007669"/>
    <property type="project" value="InterPro"/>
</dbReference>
<dbReference type="Pfam" id="PF02123">
    <property type="entry name" value="RdRP_4"/>
    <property type="match status" value="1"/>
</dbReference>
<dbReference type="EMBL" id="KT222802">
    <property type="protein sequence ID" value="ALO81041.1"/>
    <property type="molecule type" value="Genomic_RNA"/>
</dbReference>
<evidence type="ECO:0000259" key="4">
    <source>
        <dbReference type="PROSITE" id="PS50507"/>
    </source>
</evidence>
<sequence>HFAFSGERLGCRSRAARKFCIIAISRSNGDARGNTRAKLISASELDSVVYAYDNRAGLADVVGYNTANYILYDMLYGLEVQGNFSYCVDGTSVDVQAVYYRKLNVTALYLHSQSDLRTLTSHHSLRVSRIQYGPELAPYGLVTHNEVLNYAFFITKRIKYIADRLTQDYDDTGSNGWPVKDGIIRSWFDGRSEPVLAKISQAHLRHLTIHEIRKKGWNYYFPRLSFLLPFLNHMASIGMHESMFVGILTWADLLHGDSFLLAKYSGIWHVNYVSVEQFFNKIKLEFSLRLKALQNVVAVGLEQFFELEVLVNRGLGEVDWKKEKINRVKPKLANVPKEFVYSKATALFNVMKSRGAHHKKHYWKGFWEQRWAWAPTGVAHSQYAEDLVGKPKDSRLRSKWFMLCAQDNCTIDKYLSRNPSIHAWPSVKYEWGKQRAIYGVDMTNFIMTSFCLPNIEEVMSSYFPIGEAAEAERVKKDVAQVLKNGVPYCFDFEDFNSQHSVESMQAVLLAYSKVFGHHFSEEQAKAFNWVLQSLEYQYVKDGDEWYRTAGTLLSGWRLTTAINTMLNKIYTMYCTVDEPIVSIHNGDDILAAVTTIEQISKLENKAKASGIRFQRQKCYLASIAEFLRVDHKSGSNAQYLARGVSTFVHGPTETALPNDLLAVLKSNHTRANELIERGADADKVWSYLNLQIDHLAALWHTERDKLDKIMSTHTSLGGFSQVVDEQSTAFEIIRDWDEDESGLDDVHEEDRNIVMHGAVDYARMVCRHMVAPEYEQRIAKRIKKSLFSSVRKKKLSTLVKKTSGNSNLYVRISTFGMFKSKQNSNKAIVAKTYGVPLFAVNIKGDTLLERLAEEDDKLAAYIHFT</sequence>
<dbReference type="PROSITE" id="PS50507">
    <property type="entry name" value="RDRP_SSRNA_POS"/>
    <property type="match status" value="1"/>
</dbReference>
<organism evidence="5">
    <name type="scientific">Phakopsora pachyrhizi mycovirus</name>
    <dbReference type="NCBI Taxonomy" id="1750576"/>
    <lineage>
        <taxon>Viruses</taxon>
    </lineage>
</organism>
<gene>
    <name evidence="5" type="primary">pol</name>
</gene>
<evidence type="ECO:0000256" key="3">
    <source>
        <dbReference type="ARBA" id="ARBA00048744"/>
    </source>
</evidence>
<evidence type="ECO:0000313" key="5">
    <source>
        <dbReference type="EMBL" id="ALO81041.1"/>
    </source>
</evidence>
<dbReference type="InterPro" id="IPR043502">
    <property type="entry name" value="DNA/RNA_pol_sf"/>
</dbReference>
<proteinExistence type="predicted"/>
<feature type="non-terminal residue" evidence="5">
    <location>
        <position position="1"/>
    </location>
</feature>
<evidence type="ECO:0000256" key="1">
    <source>
        <dbReference type="ARBA" id="ARBA00022741"/>
    </source>
</evidence>
<dbReference type="InterPro" id="IPR007094">
    <property type="entry name" value="RNA-dir_pol_PSvirus"/>
</dbReference>
<dbReference type="GO" id="GO:0006351">
    <property type="term" value="P:DNA-templated transcription"/>
    <property type="evidence" value="ECO:0007669"/>
    <property type="project" value="InterPro"/>
</dbReference>
<dbReference type="GO" id="GO:0000166">
    <property type="term" value="F:nucleotide binding"/>
    <property type="evidence" value="ECO:0007669"/>
    <property type="project" value="UniProtKB-KW"/>
</dbReference>
<reference evidence="5" key="1">
    <citation type="journal article" date="2016" name="Arch. Virol.">
        <title>Expression of a synthetic rust fungal virus cDNA in yeast.</title>
        <authorList>
            <person name="Cooper B."/>
            <person name="Campbell K.B."/>
            <person name="Garrett W.M."/>
        </authorList>
    </citation>
    <scope>NUCLEOTIDE SEQUENCE</scope>
    <source>
        <strain evidence="5">LA4</strain>
    </source>
</reference>
<keyword evidence="2" id="KW-0693">Viral RNA replication</keyword>
<accession>A0A0S2MYN3</accession>
<comment type="catalytic activity">
    <reaction evidence="3">
        <text>RNA(n) + a ribonucleoside 5'-triphosphate = RNA(n+1) + diphosphate</text>
        <dbReference type="Rhea" id="RHEA:21248"/>
        <dbReference type="Rhea" id="RHEA-COMP:14527"/>
        <dbReference type="Rhea" id="RHEA-COMP:17342"/>
        <dbReference type="ChEBI" id="CHEBI:33019"/>
        <dbReference type="ChEBI" id="CHEBI:61557"/>
        <dbReference type="ChEBI" id="CHEBI:140395"/>
        <dbReference type="EC" id="2.7.7.48"/>
    </reaction>
</comment>
<evidence type="ECO:0000256" key="2">
    <source>
        <dbReference type="ARBA" id="ARBA00022953"/>
    </source>
</evidence>
<dbReference type="GO" id="GO:0003968">
    <property type="term" value="F:RNA-directed RNA polymerase activity"/>
    <property type="evidence" value="ECO:0007669"/>
    <property type="project" value="UniProtKB-EC"/>
</dbReference>
<keyword evidence="1" id="KW-0547">Nucleotide-binding</keyword>
<dbReference type="GO" id="GO:0003723">
    <property type="term" value="F:RNA binding"/>
    <property type="evidence" value="ECO:0007669"/>
    <property type="project" value="InterPro"/>
</dbReference>
<dbReference type="SUPFAM" id="SSF56672">
    <property type="entry name" value="DNA/RNA polymerases"/>
    <property type="match status" value="1"/>
</dbReference>
<dbReference type="InterPro" id="IPR001795">
    <property type="entry name" value="RNA-dir_pol_luteovirus"/>
</dbReference>
<name>A0A0S2MYN3_9VIRU</name>
<feature type="domain" description="RdRp catalytic" evidence="4">
    <location>
        <begin position="485"/>
        <end position="601"/>
    </location>
</feature>
<protein>
    <submittedName>
        <fullName evidence="5">Polymerase</fullName>
    </submittedName>
</protein>